<name>A0A388L4Q9_CHABU</name>
<dbReference type="Proteomes" id="UP000265515">
    <property type="component" value="Unassembled WGS sequence"/>
</dbReference>
<accession>A0A388L4Q9</accession>
<dbReference type="OrthoDB" id="2501290at2759"/>
<dbReference type="InterPro" id="IPR021109">
    <property type="entry name" value="Peptidase_aspartic_dom_sf"/>
</dbReference>
<comment type="caution">
    <text evidence="1">The sequence shown here is derived from an EMBL/GenBank/DDBJ whole genome shotgun (WGS) entry which is preliminary data.</text>
</comment>
<evidence type="ECO:0000313" key="2">
    <source>
        <dbReference type="Proteomes" id="UP000265515"/>
    </source>
</evidence>
<proteinExistence type="predicted"/>
<organism evidence="1 2">
    <name type="scientific">Chara braunii</name>
    <name type="common">Braun's stonewort</name>
    <dbReference type="NCBI Taxonomy" id="69332"/>
    <lineage>
        <taxon>Eukaryota</taxon>
        <taxon>Viridiplantae</taxon>
        <taxon>Streptophyta</taxon>
        <taxon>Charophyceae</taxon>
        <taxon>Charales</taxon>
        <taxon>Characeae</taxon>
        <taxon>Chara</taxon>
    </lineage>
</organism>
<dbReference type="Gramene" id="GBG77232">
    <property type="protein sequence ID" value="GBG77232"/>
    <property type="gene ID" value="CBR_g23559"/>
</dbReference>
<dbReference type="SUPFAM" id="SSF50630">
    <property type="entry name" value="Acid proteases"/>
    <property type="match status" value="1"/>
</dbReference>
<dbReference type="CDD" id="cd00303">
    <property type="entry name" value="retropepsin_like"/>
    <property type="match status" value="1"/>
</dbReference>
<reference evidence="1 2" key="1">
    <citation type="journal article" date="2018" name="Cell">
        <title>The Chara Genome: Secondary Complexity and Implications for Plant Terrestrialization.</title>
        <authorList>
            <person name="Nishiyama T."/>
            <person name="Sakayama H."/>
            <person name="Vries J.D."/>
            <person name="Buschmann H."/>
            <person name="Saint-Marcoux D."/>
            <person name="Ullrich K.K."/>
            <person name="Haas F.B."/>
            <person name="Vanderstraeten L."/>
            <person name="Becker D."/>
            <person name="Lang D."/>
            <person name="Vosolsobe S."/>
            <person name="Rombauts S."/>
            <person name="Wilhelmsson P.K.I."/>
            <person name="Janitza P."/>
            <person name="Kern R."/>
            <person name="Heyl A."/>
            <person name="Rumpler F."/>
            <person name="Villalobos L.I.A.C."/>
            <person name="Clay J.M."/>
            <person name="Skokan R."/>
            <person name="Toyoda A."/>
            <person name="Suzuki Y."/>
            <person name="Kagoshima H."/>
            <person name="Schijlen E."/>
            <person name="Tajeshwar N."/>
            <person name="Catarino B."/>
            <person name="Hetherington A.J."/>
            <person name="Saltykova A."/>
            <person name="Bonnot C."/>
            <person name="Breuninger H."/>
            <person name="Symeonidi A."/>
            <person name="Radhakrishnan G.V."/>
            <person name="Van Nieuwerburgh F."/>
            <person name="Deforce D."/>
            <person name="Chang C."/>
            <person name="Karol K.G."/>
            <person name="Hedrich R."/>
            <person name="Ulvskov P."/>
            <person name="Glockner G."/>
            <person name="Delwiche C.F."/>
            <person name="Petrasek J."/>
            <person name="Van de Peer Y."/>
            <person name="Friml J."/>
            <person name="Beilby M."/>
            <person name="Dolan L."/>
            <person name="Kohara Y."/>
            <person name="Sugano S."/>
            <person name="Fujiyama A."/>
            <person name="Delaux P.-M."/>
            <person name="Quint M."/>
            <person name="TheiBen G."/>
            <person name="Hagemann M."/>
            <person name="Harholt J."/>
            <person name="Dunand C."/>
            <person name="Zachgo S."/>
            <person name="Langdale J."/>
            <person name="Maumus F."/>
            <person name="Straeten D.V.D."/>
            <person name="Gould S.B."/>
            <person name="Rensing S.A."/>
        </authorList>
    </citation>
    <scope>NUCLEOTIDE SEQUENCE [LARGE SCALE GENOMIC DNA]</scope>
    <source>
        <strain evidence="1 2">S276</strain>
    </source>
</reference>
<protein>
    <recommendedName>
        <fullName evidence="3">Aspartic peptidase DDI1-type domain-containing protein</fullName>
    </recommendedName>
</protein>
<dbReference type="EMBL" id="BFEA01000263">
    <property type="protein sequence ID" value="GBG77232.1"/>
    <property type="molecule type" value="Genomic_DNA"/>
</dbReference>
<dbReference type="AlphaFoldDB" id="A0A388L4Q9"/>
<dbReference type="Pfam" id="PF13975">
    <property type="entry name" value="gag-asp_proteas"/>
    <property type="match status" value="1"/>
</dbReference>
<gene>
    <name evidence="1" type="ORF">CBR_g23559</name>
</gene>
<evidence type="ECO:0000313" key="1">
    <source>
        <dbReference type="EMBL" id="GBG77232.1"/>
    </source>
</evidence>
<keyword evidence="2" id="KW-1185">Reference proteome</keyword>
<sequence length="288" mass="31891">MTLKEILASSPRLRNELKGRLSRRLVPSVHLSVILPKEMEWADPGTKMDRKCVACGMVDLVVKGSKCAAMVDKGAEMNIIRDADALKYGLEIDHSDCGILHGANCKAVFCGYASNVLLEIGRVKARTCFFVMPNVDHGILLGRSFLCRTETLMFNKHDGSLILILCDPACGNYEVITCRNTGPRSLRNKPNPGSFTIEESEDEHQRLMAEPEGEVREEAFSLSLSDVSKAMDIMATHEMVDPDAIQALREQVLKYPQAGEIELVYRPPRGRRGLAMAQAPTQTASRPF</sequence>
<dbReference type="Gene3D" id="2.40.70.10">
    <property type="entry name" value="Acid Proteases"/>
    <property type="match status" value="1"/>
</dbReference>
<evidence type="ECO:0008006" key="3">
    <source>
        <dbReference type="Google" id="ProtNLM"/>
    </source>
</evidence>